<organism evidence="1 2">
    <name type="scientific">Blattamonas nauphoetae</name>
    <dbReference type="NCBI Taxonomy" id="2049346"/>
    <lineage>
        <taxon>Eukaryota</taxon>
        <taxon>Metamonada</taxon>
        <taxon>Preaxostyla</taxon>
        <taxon>Oxymonadida</taxon>
        <taxon>Blattamonas</taxon>
    </lineage>
</organism>
<dbReference type="InterPro" id="IPR016024">
    <property type="entry name" value="ARM-type_fold"/>
</dbReference>
<evidence type="ECO:0000313" key="2">
    <source>
        <dbReference type="Proteomes" id="UP001281761"/>
    </source>
</evidence>
<comment type="caution">
    <text evidence="1">The sequence shown here is derived from an EMBL/GenBank/DDBJ whole genome shotgun (WGS) entry which is preliminary data.</text>
</comment>
<proteinExistence type="predicted"/>
<gene>
    <name evidence="1" type="ORF">BLNAU_18339</name>
</gene>
<dbReference type="SUPFAM" id="SSF48371">
    <property type="entry name" value="ARM repeat"/>
    <property type="match status" value="1"/>
</dbReference>
<dbReference type="InterPro" id="IPR011989">
    <property type="entry name" value="ARM-like"/>
</dbReference>
<dbReference type="Proteomes" id="UP001281761">
    <property type="component" value="Unassembled WGS sequence"/>
</dbReference>
<dbReference type="EMBL" id="JARBJD010000220">
    <property type="protein sequence ID" value="KAK2946743.1"/>
    <property type="molecule type" value="Genomic_DNA"/>
</dbReference>
<dbReference type="Gene3D" id="1.25.10.10">
    <property type="entry name" value="Leucine-rich Repeat Variant"/>
    <property type="match status" value="1"/>
</dbReference>
<accession>A0ABQ9X589</accession>
<reference evidence="1 2" key="1">
    <citation type="journal article" date="2022" name="bioRxiv">
        <title>Genomics of Preaxostyla Flagellates Illuminates Evolutionary Transitions and the Path Towards Mitochondrial Loss.</title>
        <authorList>
            <person name="Novak L.V.F."/>
            <person name="Treitli S.C."/>
            <person name="Pyrih J."/>
            <person name="Halakuc P."/>
            <person name="Pipaliya S.V."/>
            <person name="Vacek V."/>
            <person name="Brzon O."/>
            <person name="Soukal P."/>
            <person name="Eme L."/>
            <person name="Dacks J.B."/>
            <person name="Karnkowska A."/>
            <person name="Elias M."/>
            <person name="Hampl V."/>
        </authorList>
    </citation>
    <scope>NUCLEOTIDE SEQUENCE [LARGE SCALE GENOMIC DNA]</scope>
    <source>
        <strain evidence="1">NAU3</strain>
        <tissue evidence="1">Gut</tissue>
    </source>
</reference>
<protein>
    <submittedName>
        <fullName evidence="1">Uncharacterized protein</fullName>
    </submittedName>
</protein>
<evidence type="ECO:0000313" key="1">
    <source>
        <dbReference type="EMBL" id="KAK2946743.1"/>
    </source>
</evidence>
<name>A0ABQ9X589_9EUKA</name>
<keyword evidence="2" id="KW-1185">Reference proteome</keyword>
<sequence length="283" mass="30958">MNNACVSLTSKIDALDKLHEPFLNFDPTSDISFEEKSTVYCSLVALVKDEYPFDNALQGRAEQFLENLEPYWGDEIQATRLVTDLVPSSNGSPSGFVESIVSLLSSPNSTVVAAALSFLLQTGSSSARVKLHFVEADLITNIIATVQPHTPPILGDATIIPTLIGIIVESLSLVRPHDVMDIALEYVIASPIVMAFSSCLADTEGFNLDRNLDHIGFSLSEWKEKGAEMEKSGKQILQALFSEGFEDTLEQTMKHDKSVNYGITIVIDGHYISQMLGSNVTER</sequence>